<keyword evidence="3" id="KW-1185">Reference proteome</keyword>
<name>A0A4C1YR53_EUMVA</name>
<feature type="compositionally biased region" description="Basic and acidic residues" evidence="1">
    <location>
        <begin position="42"/>
        <end position="54"/>
    </location>
</feature>
<feature type="region of interest" description="Disordered" evidence="1">
    <location>
        <begin position="42"/>
        <end position="62"/>
    </location>
</feature>
<evidence type="ECO:0000313" key="2">
    <source>
        <dbReference type="EMBL" id="GBP78941.1"/>
    </source>
</evidence>
<gene>
    <name evidence="2" type="ORF">EVAR_57892_1</name>
</gene>
<evidence type="ECO:0000313" key="3">
    <source>
        <dbReference type="Proteomes" id="UP000299102"/>
    </source>
</evidence>
<dbReference type="AlphaFoldDB" id="A0A4C1YR53"/>
<dbReference type="EMBL" id="BGZK01001393">
    <property type="protein sequence ID" value="GBP78941.1"/>
    <property type="molecule type" value="Genomic_DNA"/>
</dbReference>
<dbReference type="Proteomes" id="UP000299102">
    <property type="component" value="Unassembled WGS sequence"/>
</dbReference>
<proteinExistence type="predicted"/>
<sequence length="97" mass="11071">MRTAALTFKGKFPMKIAERHGTTPGAKSYELRWKRLVMREHFTRETKNGSDGGHRRTWRQHPRGVTIALPAFGVGLGYLERGGEWTEREGSEVMKGK</sequence>
<accession>A0A4C1YR53</accession>
<reference evidence="2 3" key="1">
    <citation type="journal article" date="2019" name="Commun. Biol.">
        <title>The bagworm genome reveals a unique fibroin gene that provides high tensile strength.</title>
        <authorList>
            <person name="Kono N."/>
            <person name="Nakamura H."/>
            <person name="Ohtoshi R."/>
            <person name="Tomita M."/>
            <person name="Numata K."/>
            <person name="Arakawa K."/>
        </authorList>
    </citation>
    <scope>NUCLEOTIDE SEQUENCE [LARGE SCALE GENOMIC DNA]</scope>
</reference>
<protein>
    <submittedName>
        <fullName evidence="2">Uncharacterized protein</fullName>
    </submittedName>
</protein>
<evidence type="ECO:0000256" key="1">
    <source>
        <dbReference type="SAM" id="MobiDB-lite"/>
    </source>
</evidence>
<organism evidence="2 3">
    <name type="scientific">Eumeta variegata</name>
    <name type="common">Bagworm moth</name>
    <name type="synonym">Eumeta japonica</name>
    <dbReference type="NCBI Taxonomy" id="151549"/>
    <lineage>
        <taxon>Eukaryota</taxon>
        <taxon>Metazoa</taxon>
        <taxon>Ecdysozoa</taxon>
        <taxon>Arthropoda</taxon>
        <taxon>Hexapoda</taxon>
        <taxon>Insecta</taxon>
        <taxon>Pterygota</taxon>
        <taxon>Neoptera</taxon>
        <taxon>Endopterygota</taxon>
        <taxon>Lepidoptera</taxon>
        <taxon>Glossata</taxon>
        <taxon>Ditrysia</taxon>
        <taxon>Tineoidea</taxon>
        <taxon>Psychidae</taxon>
        <taxon>Oiketicinae</taxon>
        <taxon>Eumeta</taxon>
    </lineage>
</organism>
<comment type="caution">
    <text evidence="2">The sequence shown here is derived from an EMBL/GenBank/DDBJ whole genome shotgun (WGS) entry which is preliminary data.</text>
</comment>